<proteinExistence type="predicted"/>
<reference evidence="1" key="1">
    <citation type="submission" date="2018-02" db="EMBL/GenBank/DDBJ databases">
        <title>Rhizophora mucronata_Transcriptome.</title>
        <authorList>
            <person name="Meera S.P."/>
            <person name="Sreeshan A."/>
            <person name="Augustine A."/>
        </authorList>
    </citation>
    <scope>NUCLEOTIDE SEQUENCE</scope>
    <source>
        <tissue evidence="1">Leaf</tissue>
    </source>
</reference>
<dbReference type="EMBL" id="GGEC01064012">
    <property type="protein sequence ID" value="MBX44496.1"/>
    <property type="molecule type" value="Transcribed_RNA"/>
</dbReference>
<name>A0A2P2NPT0_RHIMU</name>
<protein>
    <submittedName>
        <fullName evidence="1">Uncharacterized protein</fullName>
    </submittedName>
</protein>
<sequence>MATKLLDCCV</sequence>
<organism evidence="1">
    <name type="scientific">Rhizophora mucronata</name>
    <name type="common">Asiatic mangrove</name>
    <dbReference type="NCBI Taxonomy" id="61149"/>
    <lineage>
        <taxon>Eukaryota</taxon>
        <taxon>Viridiplantae</taxon>
        <taxon>Streptophyta</taxon>
        <taxon>Embryophyta</taxon>
        <taxon>Tracheophyta</taxon>
        <taxon>Spermatophyta</taxon>
        <taxon>Magnoliopsida</taxon>
        <taxon>eudicotyledons</taxon>
        <taxon>Gunneridae</taxon>
        <taxon>Pentapetalae</taxon>
        <taxon>rosids</taxon>
        <taxon>fabids</taxon>
        <taxon>Malpighiales</taxon>
        <taxon>Rhizophoraceae</taxon>
        <taxon>Rhizophora</taxon>
    </lineage>
</organism>
<evidence type="ECO:0000313" key="1">
    <source>
        <dbReference type="EMBL" id="MBX44496.1"/>
    </source>
</evidence>
<accession>A0A2P2NPT0</accession>